<feature type="signal peptide" evidence="1">
    <location>
        <begin position="1"/>
        <end position="22"/>
    </location>
</feature>
<evidence type="ECO:0000313" key="2">
    <source>
        <dbReference type="EMBL" id="GGR38416.1"/>
    </source>
</evidence>
<sequence>MRHTRQATLLIAVLLGLGTSRAAASANPLVGGQWSYTSYRSDGQASYSMFFVFQANGRFDMRIVNTGLTSDYTGTYRLSANLQAIQMVYQDYSPRQDCNQGFCYPIPPLVQLGAPLIDSLNIISASRFELMDASGPMLFVRGR</sequence>
<dbReference type="AlphaFoldDB" id="A0A918KWW9"/>
<comment type="caution">
    <text evidence="2">The sequence shown here is derived from an EMBL/GenBank/DDBJ whole genome shotgun (WGS) entry which is preliminary data.</text>
</comment>
<evidence type="ECO:0008006" key="4">
    <source>
        <dbReference type="Google" id="ProtNLM"/>
    </source>
</evidence>
<evidence type="ECO:0000256" key="1">
    <source>
        <dbReference type="SAM" id="SignalP"/>
    </source>
</evidence>
<reference evidence="2" key="2">
    <citation type="submission" date="2020-09" db="EMBL/GenBank/DDBJ databases">
        <authorList>
            <person name="Sun Q."/>
            <person name="Ohkuma M."/>
        </authorList>
    </citation>
    <scope>NUCLEOTIDE SEQUENCE</scope>
    <source>
        <strain evidence="2">JCM 31311</strain>
    </source>
</reference>
<dbReference type="Proteomes" id="UP000603865">
    <property type="component" value="Unassembled WGS sequence"/>
</dbReference>
<reference evidence="2" key="1">
    <citation type="journal article" date="2014" name="Int. J. Syst. Evol. Microbiol.">
        <title>Complete genome sequence of Corynebacterium casei LMG S-19264T (=DSM 44701T), isolated from a smear-ripened cheese.</title>
        <authorList>
            <consortium name="US DOE Joint Genome Institute (JGI-PGF)"/>
            <person name="Walter F."/>
            <person name="Albersmeier A."/>
            <person name="Kalinowski J."/>
            <person name="Ruckert C."/>
        </authorList>
    </citation>
    <scope>NUCLEOTIDE SEQUENCE</scope>
    <source>
        <strain evidence="2">JCM 31311</strain>
    </source>
</reference>
<proteinExistence type="predicted"/>
<dbReference type="EMBL" id="BMQL01000086">
    <property type="protein sequence ID" value="GGR38416.1"/>
    <property type="molecule type" value="Genomic_DNA"/>
</dbReference>
<accession>A0A918KWW9</accession>
<gene>
    <name evidence="2" type="ORF">GCM10008957_54430</name>
</gene>
<evidence type="ECO:0000313" key="3">
    <source>
        <dbReference type="Proteomes" id="UP000603865"/>
    </source>
</evidence>
<organism evidence="2 3">
    <name type="scientific">Deinococcus ruber</name>
    <dbReference type="NCBI Taxonomy" id="1848197"/>
    <lineage>
        <taxon>Bacteria</taxon>
        <taxon>Thermotogati</taxon>
        <taxon>Deinococcota</taxon>
        <taxon>Deinococci</taxon>
        <taxon>Deinococcales</taxon>
        <taxon>Deinococcaceae</taxon>
        <taxon>Deinococcus</taxon>
    </lineage>
</organism>
<dbReference type="RefSeq" id="WP_189093673.1">
    <property type="nucleotide sequence ID" value="NZ_BMQL01000086.1"/>
</dbReference>
<keyword evidence="3" id="KW-1185">Reference proteome</keyword>
<feature type="chain" id="PRO_5037663677" description="Lipoprotein" evidence="1">
    <location>
        <begin position="23"/>
        <end position="143"/>
    </location>
</feature>
<protein>
    <recommendedName>
        <fullName evidence="4">Lipoprotein</fullName>
    </recommendedName>
</protein>
<keyword evidence="1" id="KW-0732">Signal</keyword>
<name>A0A918KWW9_9DEIO</name>